<gene>
    <name evidence="2" type="ORF">RIMI_LOCUS10171612</name>
</gene>
<dbReference type="PANTHER" id="PTHR15028:SF6">
    <property type="entry name" value="B-CELL DIFFERENTIATION ANTIGEN CD72"/>
    <property type="match status" value="1"/>
</dbReference>
<dbReference type="PANTHER" id="PTHR15028">
    <property type="entry name" value="CD72-RELATED"/>
    <property type="match status" value="1"/>
</dbReference>
<accession>A0ABN9LP09</accession>
<sequence>MASIFLYFADICPEGWILVGSKCVLLTDVKGKWMDCVEFCKNRGANLIVILWNDLTLQEFLSNKTDDFWVGKEYRWSENFWSWEWPEQYWIQNGNCWKISKRGLMYEKCSEERRCVCEKNLVLTTIRTYASGYDLPYLILSGTEYYCLRTQSGTKASSK</sequence>
<protein>
    <recommendedName>
        <fullName evidence="1">C-type lectin domain-containing protein</fullName>
    </recommendedName>
</protein>
<dbReference type="SMART" id="SM00034">
    <property type="entry name" value="CLECT"/>
    <property type="match status" value="1"/>
</dbReference>
<feature type="domain" description="C-type lectin" evidence="1">
    <location>
        <begin position="19"/>
        <end position="118"/>
    </location>
</feature>
<reference evidence="2" key="1">
    <citation type="submission" date="2023-07" db="EMBL/GenBank/DDBJ databases">
        <authorList>
            <person name="Stuckert A."/>
        </authorList>
    </citation>
    <scope>NUCLEOTIDE SEQUENCE</scope>
</reference>
<comment type="caution">
    <text evidence="2">The sequence shown here is derived from an EMBL/GenBank/DDBJ whole genome shotgun (WGS) entry which is preliminary data.</text>
</comment>
<organism evidence="2 3">
    <name type="scientific">Ranitomeya imitator</name>
    <name type="common">mimic poison frog</name>
    <dbReference type="NCBI Taxonomy" id="111125"/>
    <lineage>
        <taxon>Eukaryota</taxon>
        <taxon>Metazoa</taxon>
        <taxon>Chordata</taxon>
        <taxon>Craniata</taxon>
        <taxon>Vertebrata</taxon>
        <taxon>Euteleostomi</taxon>
        <taxon>Amphibia</taxon>
        <taxon>Batrachia</taxon>
        <taxon>Anura</taxon>
        <taxon>Neobatrachia</taxon>
        <taxon>Hyloidea</taxon>
        <taxon>Dendrobatidae</taxon>
        <taxon>Dendrobatinae</taxon>
        <taxon>Ranitomeya</taxon>
    </lineage>
</organism>
<evidence type="ECO:0000259" key="1">
    <source>
        <dbReference type="PROSITE" id="PS50041"/>
    </source>
</evidence>
<dbReference type="SUPFAM" id="SSF56436">
    <property type="entry name" value="C-type lectin-like"/>
    <property type="match status" value="1"/>
</dbReference>
<proteinExistence type="predicted"/>
<evidence type="ECO:0000313" key="2">
    <source>
        <dbReference type="EMBL" id="CAJ0943881.1"/>
    </source>
</evidence>
<name>A0ABN9LP09_9NEOB</name>
<dbReference type="InterPro" id="IPR039689">
    <property type="entry name" value="CD72"/>
</dbReference>
<dbReference type="Proteomes" id="UP001176940">
    <property type="component" value="Unassembled WGS sequence"/>
</dbReference>
<evidence type="ECO:0000313" key="3">
    <source>
        <dbReference type="Proteomes" id="UP001176940"/>
    </source>
</evidence>
<dbReference type="EMBL" id="CAUEEQ010021803">
    <property type="protein sequence ID" value="CAJ0943881.1"/>
    <property type="molecule type" value="Genomic_DNA"/>
</dbReference>
<dbReference type="Gene3D" id="3.10.100.10">
    <property type="entry name" value="Mannose-Binding Protein A, subunit A"/>
    <property type="match status" value="1"/>
</dbReference>
<dbReference type="InterPro" id="IPR016186">
    <property type="entry name" value="C-type_lectin-like/link_sf"/>
</dbReference>
<dbReference type="InterPro" id="IPR001304">
    <property type="entry name" value="C-type_lectin-like"/>
</dbReference>
<keyword evidence="3" id="KW-1185">Reference proteome</keyword>
<dbReference type="PROSITE" id="PS50041">
    <property type="entry name" value="C_TYPE_LECTIN_2"/>
    <property type="match status" value="1"/>
</dbReference>
<dbReference type="InterPro" id="IPR016187">
    <property type="entry name" value="CTDL_fold"/>
</dbReference>